<dbReference type="Pfam" id="PF03466">
    <property type="entry name" value="LysR_substrate"/>
    <property type="match status" value="1"/>
</dbReference>
<dbReference type="PROSITE" id="PS50931">
    <property type="entry name" value="HTH_LYSR"/>
    <property type="match status" value="1"/>
</dbReference>
<feature type="compositionally biased region" description="Basic residues" evidence="5">
    <location>
        <begin position="309"/>
        <end position="320"/>
    </location>
</feature>
<sequence>MNTDDIGYFLAVAGSQNLSAAARQLGISQPTLTKSVARLERALGMQLFERKARGVVLTESGQIFAAHARDIHARIEDASIAMRDLRSGRAGLVRIGVGIGIPQMLLADAVRPLMRQGMMIEMLGGTPAIFGRLLLNSEIDFAVAGSGFANDGDLMWKPLFRDPRVVAAPVNHPLHDRAGVSWPDLATQTWLVPATGTEARGWLEHQFGSRGLMFPSAMVALRDHPFPLRLGVTFNALALLERSRLGPSELGHAYREVAMTSSDDLFDRSAGLVWRAKGYLSPTALRLMKQIESAARVIAGAGGTVDHRAPRRRSTAPRARRTTEETR</sequence>
<reference evidence="8" key="1">
    <citation type="journal article" date="2021" name="Syst. Appl. Microbiol.">
        <title>Roseomonas hellenica sp. nov., isolated from roots of wild-growing Alkanna tinctoria.</title>
        <authorList>
            <person name="Rat A."/>
            <person name="Naranjo H.D."/>
            <person name="Lebbe L."/>
            <person name="Cnockaert M."/>
            <person name="Krigas N."/>
            <person name="Grigoriadou K."/>
            <person name="Maloupa E."/>
            <person name="Willems A."/>
        </authorList>
    </citation>
    <scope>NUCLEOTIDE SEQUENCE [LARGE SCALE GENOMIC DNA]</scope>
    <source>
        <strain evidence="8">LMG 31159</strain>
    </source>
</reference>
<dbReference type="Gene3D" id="1.10.10.10">
    <property type="entry name" value="Winged helix-like DNA-binding domain superfamily/Winged helix DNA-binding domain"/>
    <property type="match status" value="1"/>
</dbReference>
<keyword evidence="4" id="KW-0804">Transcription</keyword>
<dbReference type="Pfam" id="PF00126">
    <property type="entry name" value="HTH_1"/>
    <property type="match status" value="1"/>
</dbReference>
<keyword evidence="3" id="KW-0238">DNA-binding</keyword>
<dbReference type="InterPro" id="IPR036390">
    <property type="entry name" value="WH_DNA-bd_sf"/>
</dbReference>
<evidence type="ECO:0000256" key="2">
    <source>
        <dbReference type="ARBA" id="ARBA00023015"/>
    </source>
</evidence>
<feature type="region of interest" description="Disordered" evidence="5">
    <location>
        <begin position="302"/>
        <end position="327"/>
    </location>
</feature>
<dbReference type="PRINTS" id="PR00039">
    <property type="entry name" value="HTHLYSR"/>
</dbReference>
<evidence type="ECO:0000313" key="8">
    <source>
        <dbReference type="Proteomes" id="UP000698752"/>
    </source>
</evidence>
<organism evidence="7 8">
    <name type="scientific">Neoroseomonas terrae</name>
    <dbReference type="NCBI Taxonomy" id="424799"/>
    <lineage>
        <taxon>Bacteria</taxon>
        <taxon>Pseudomonadati</taxon>
        <taxon>Pseudomonadota</taxon>
        <taxon>Alphaproteobacteria</taxon>
        <taxon>Acetobacterales</taxon>
        <taxon>Acetobacteraceae</taxon>
        <taxon>Neoroseomonas</taxon>
    </lineage>
</organism>
<accession>A0ABS5ELV9</accession>
<evidence type="ECO:0000256" key="4">
    <source>
        <dbReference type="ARBA" id="ARBA00023163"/>
    </source>
</evidence>
<evidence type="ECO:0000256" key="3">
    <source>
        <dbReference type="ARBA" id="ARBA00023125"/>
    </source>
</evidence>
<dbReference type="RefSeq" id="WP_211870738.1">
    <property type="nucleotide sequence ID" value="NZ_JAAEDI010000023.1"/>
</dbReference>
<evidence type="ECO:0000259" key="6">
    <source>
        <dbReference type="PROSITE" id="PS50931"/>
    </source>
</evidence>
<dbReference type="PANTHER" id="PTHR30346">
    <property type="entry name" value="TRANSCRIPTIONAL DUAL REGULATOR HCAR-RELATED"/>
    <property type="match status" value="1"/>
</dbReference>
<dbReference type="InterPro" id="IPR036388">
    <property type="entry name" value="WH-like_DNA-bd_sf"/>
</dbReference>
<keyword evidence="2" id="KW-0805">Transcription regulation</keyword>
<dbReference type="InterPro" id="IPR000847">
    <property type="entry name" value="LysR_HTH_N"/>
</dbReference>
<evidence type="ECO:0000256" key="5">
    <source>
        <dbReference type="SAM" id="MobiDB-lite"/>
    </source>
</evidence>
<protein>
    <submittedName>
        <fullName evidence="7">LysR family transcriptional regulator</fullName>
    </submittedName>
</protein>
<dbReference type="InterPro" id="IPR005119">
    <property type="entry name" value="LysR_subst-bd"/>
</dbReference>
<evidence type="ECO:0000256" key="1">
    <source>
        <dbReference type="ARBA" id="ARBA00009437"/>
    </source>
</evidence>
<dbReference type="EMBL" id="JAAEDI010000023">
    <property type="protein sequence ID" value="MBR0652020.1"/>
    <property type="molecule type" value="Genomic_DNA"/>
</dbReference>
<dbReference type="SUPFAM" id="SSF53850">
    <property type="entry name" value="Periplasmic binding protein-like II"/>
    <property type="match status" value="1"/>
</dbReference>
<comment type="caution">
    <text evidence="7">The sequence shown here is derived from an EMBL/GenBank/DDBJ whole genome shotgun (WGS) entry which is preliminary data.</text>
</comment>
<dbReference type="PANTHER" id="PTHR30346:SF9">
    <property type="entry name" value="LYSR FAMILY TRANSCRIPTIONAL REGULATOR"/>
    <property type="match status" value="1"/>
</dbReference>
<gene>
    <name evidence="7" type="ORF">GXW78_20320</name>
</gene>
<proteinExistence type="inferred from homology"/>
<keyword evidence="8" id="KW-1185">Reference proteome</keyword>
<dbReference type="Gene3D" id="3.40.190.290">
    <property type="match status" value="1"/>
</dbReference>
<feature type="domain" description="HTH lysR-type" evidence="6">
    <location>
        <begin position="1"/>
        <end position="58"/>
    </location>
</feature>
<evidence type="ECO:0000313" key="7">
    <source>
        <dbReference type="EMBL" id="MBR0652020.1"/>
    </source>
</evidence>
<name>A0ABS5ELV9_9PROT</name>
<comment type="similarity">
    <text evidence="1">Belongs to the LysR transcriptional regulatory family.</text>
</comment>
<dbReference type="Proteomes" id="UP000698752">
    <property type="component" value="Unassembled WGS sequence"/>
</dbReference>
<dbReference type="SUPFAM" id="SSF46785">
    <property type="entry name" value="Winged helix' DNA-binding domain"/>
    <property type="match status" value="1"/>
</dbReference>